<evidence type="ECO:0000313" key="8">
    <source>
        <dbReference type="Proteomes" id="UP000288079"/>
    </source>
</evidence>
<evidence type="ECO:0000313" key="7">
    <source>
        <dbReference type="EMBL" id="GCB35686.1"/>
    </source>
</evidence>
<accession>A0A401LVX9</accession>
<dbReference type="Proteomes" id="UP000288079">
    <property type="component" value="Unassembled WGS sequence"/>
</dbReference>
<feature type="transmembrane region" description="Helical" evidence="5">
    <location>
        <begin position="57"/>
        <end position="75"/>
    </location>
</feature>
<organism evidence="7 8">
    <name type="scientific">Bacteroides faecalis</name>
    <dbReference type="NCBI Taxonomy" id="2447885"/>
    <lineage>
        <taxon>Bacteria</taxon>
        <taxon>Pseudomonadati</taxon>
        <taxon>Bacteroidota</taxon>
        <taxon>Bacteroidia</taxon>
        <taxon>Bacteroidales</taxon>
        <taxon>Bacteroidaceae</taxon>
        <taxon>Bacteroides</taxon>
    </lineage>
</organism>
<feature type="transmembrane region" description="Helical" evidence="5">
    <location>
        <begin position="18"/>
        <end position="36"/>
    </location>
</feature>
<evidence type="ECO:0000259" key="6">
    <source>
        <dbReference type="PROSITE" id="PS50850"/>
    </source>
</evidence>
<feature type="transmembrane region" description="Helical" evidence="5">
    <location>
        <begin position="149"/>
        <end position="169"/>
    </location>
</feature>
<evidence type="ECO:0000256" key="4">
    <source>
        <dbReference type="ARBA" id="ARBA00023136"/>
    </source>
</evidence>
<comment type="caution">
    <text evidence="7">The sequence shown here is derived from an EMBL/GenBank/DDBJ whole genome shotgun (WGS) entry which is preliminary data.</text>
</comment>
<dbReference type="EMBL" id="BHWB01000007">
    <property type="protein sequence ID" value="GCB35686.1"/>
    <property type="molecule type" value="Genomic_DNA"/>
</dbReference>
<dbReference type="InterPro" id="IPR011701">
    <property type="entry name" value="MFS"/>
</dbReference>
<dbReference type="PROSITE" id="PS50850">
    <property type="entry name" value="MFS"/>
    <property type="match status" value="1"/>
</dbReference>
<name>A0A401LVX9_9BACE</name>
<dbReference type="GO" id="GO:0061513">
    <property type="term" value="F:glucose 6-phosphate:phosphate antiporter activity"/>
    <property type="evidence" value="ECO:0007669"/>
    <property type="project" value="TreeGrafter"/>
</dbReference>
<dbReference type="SUPFAM" id="SSF103473">
    <property type="entry name" value="MFS general substrate transporter"/>
    <property type="match status" value="1"/>
</dbReference>
<feature type="transmembrane region" description="Helical" evidence="5">
    <location>
        <begin position="329"/>
        <end position="353"/>
    </location>
</feature>
<dbReference type="PANTHER" id="PTHR43826">
    <property type="entry name" value="GLUCOSE-6-PHOSPHATE EXCHANGER SLC37A4"/>
    <property type="match status" value="1"/>
</dbReference>
<dbReference type="InterPro" id="IPR020846">
    <property type="entry name" value="MFS_dom"/>
</dbReference>
<dbReference type="InterPro" id="IPR036259">
    <property type="entry name" value="MFS_trans_sf"/>
</dbReference>
<keyword evidence="8" id="KW-1185">Reference proteome</keyword>
<dbReference type="Gene3D" id="1.20.1250.20">
    <property type="entry name" value="MFS general substrate transporter like domains"/>
    <property type="match status" value="2"/>
</dbReference>
<evidence type="ECO:0000256" key="5">
    <source>
        <dbReference type="SAM" id="Phobius"/>
    </source>
</evidence>
<dbReference type="PIRSF" id="PIRSF002808">
    <property type="entry name" value="Hexose_phosphate_transp"/>
    <property type="match status" value="1"/>
</dbReference>
<protein>
    <submittedName>
        <fullName evidence="7">Putative hexose phosphate transport protein</fullName>
    </submittedName>
</protein>
<dbReference type="OrthoDB" id="9766638at2"/>
<dbReference type="RefSeq" id="WP_125041574.1">
    <property type="nucleotide sequence ID" value="NZ_BHWB01000007.1"/>
</dbReference>
<dbReference type="GO" id="GO:0012505">
    <property type="term" value="C:endomembrane system"/>
    <property type="evidence" value="ECO:0007669"/>
    <property type="project" value="UniProtKB-SubCell"/>
</dbReference>
<feature type="transmembrane region" description="Helical" evidence="5">
    <location>
        <begin position="393"/>
        <end position="415"/>
    </location>
</feature>
<keyword evidence="3 5" id="KW-1133">Transmembrane helix</keyword>
<evidence type="ECO:0000256" key="1">
    <source>
        <dbReference type="ARBA" id="ARBA00004127"/>
    </source>
</evidence>
<evidence type="ECO:0000256" key="3">
    <source>
        <dbReference type="ARBA" id="ARBA00022989"/>
    </source>
</evidence>
<dbReference type="PANTHER" id="PTHR43826:SF3">
    <property type="entry name" value="GLUCOSE-6-PHOSPHATE EXCHANGER SLC37A4"/>
    <property type="match status" value="1"/>
</dbReference>
<feature type="domain" description="Major facilitator superfamily (MFS) profile" evidence="6">
    <location>
        <begin position="22"/>
        <end position="422"/>
    </location>
</feature>
<feature type="transmembrane region" description="Helical" evidence="5">
    <location>
        <begin position="230"/>
        <end position="252"/>
    </location>
</feature>
<evidence type="ECO:0000256" key="2">
    <source>
        <dbReference type="ARBA" id="ARBA00022692"/>
    </source>
</evidence>
<keyword evidence="4 5" id="KW-0472">Membrane</keyword>
<dbReference type="GO" id="GO:0005886">
    <property type="term" value="C:plasma membrane"/>
    <property type="evidence" value="ECO:0007669"/>
    <property type="project" value="TreeGrafter"/>
</dbReference>
<keyword evidence="2 5" id="KW-0812">Transmembrane</keyword>
<feature type="transmembrane region" description="Helical" evidence="5">
    <location>
        <begin position="87"/>
        <end position="118"/>
    </location>
</feature>
<feature type="transmembrane region" description="Helical" evidence="5">
    <location>
        <begin position="305"/>
        <end position="323"/>
    </location>
</feature>
<comment type="subcellular location">
    <subcellularLocation>
        <location evidence="1">Endomembrane system</location>
        <topology evidence="1">Multi-pass membrane protein</topology>
    </subcellularLocation>
</comment>
<reference evidence="7 8" key="1">
    <citation type="submission" date="2018-10" db="EMBL/GenBank/DDBJ databases">
        <title>Draft Genome Sequence of Bacteroides sp. KCTC 15687.</title>
        <authorList>
            <person name="Yu S.Y."/>
            <person name="Kim J.S."/>
            <person name="Oh B.S."/>
            <person name="Park S.H."/>
            <person name="Kang S.W."/>
            <person name="Park J.E."/>
            <person name="Choi S.H."/>
            <person name="Han K.I."/>
            <person name="Lee K.C."/>
            <person name="Eom M.K."/>
            <person name="Suh M.K."/>
            <person name="Lee D.H."/>
            <person name="Yoon H."/>
            <person name="Kim B."/>
            <person name="Yang S.J."/>
            <person name="Lee J.S."/>
            <person name="Lee J.H."/>
        </authorList>
    </citation>
    <scope>NUCLEOTIDE SEQUENCE [LARGE SCALE GENOMIC DNA]</scope>
    <source>
        <strain evidence="7 8">KCTC 15687</strain>
    </source>
</reference>
<feature type="transmembrane region" description="Helical" evidence="5">
    <location>
        <begin position="175"/>
        <end position="195"/>
    </location>
</feature>
<feature type="transmembrane region" description="Helical" evidence="5">
    <location>
        <begin position="365"/>
        <end position="387"/>
    </location>
</feature>
<gene>
    <name evidence="7" type="ORF">KGMB02408_26310</name>
</gene>
<feature type="transmembrane region" description="Helical" evidence="5">
    <location>
        <begin position="272"/>
        <end position="293"/>
    </location>
</feature>
<dbReference type="InterPro" id="IPR000849">
    <property type="entry name" value="Sugar_P_transporter"/>
</dbReference>
<sequence>MRQLTTTPQDVAKKFQYWQTRTIVATMIGYAMFYFVRKNLSIAMPAMQLELGITKTDLGLFLTLHGLLYGVSRFANGILGDRVNSRYFMVTGLILCAFCNILFGFSSTVLMLGTMWVLNGWFQGMGFPPCVRLLTHWIPPKQLATKMSIWNTSHSIGAGLVVIICGYVVNLGWRWCFFFPSIVALLGAIFLWFALRDTPSSVGLPELNITKKEKKDEGSKEFKQIIRKRVFCNPYIWVLAFANFFVYTVRYAVLDWGPTLLGEWKGISIEHASWMVAGFEISGIIGMLVAGWATDRFFGGRGPRVCVICMIMSTVFITLFWGLNHPPMWMAALILGCAGFFIYGPQALVGIAAANIATQEAAASAAGFTGLFGYASTLISGWGLGLLAQTMGWNYAIGALIIFGSMGAIVFMFAWKAKANGYEEDGKK</sequence>
<dbReference type="AlphaFoldDB" id="A0A401LVX9"/>
<dbReference type="GO" id="GO:0035435">
    <property type="term" value="P:phosphate ion transmembrane transport"/>
    <property type="evidence" value="ECO:0007669"/>
    <property type="project" value="TreeGrafter"/>
</dbReference>
<dbReference type="InterPro" id="IPR051337">
    <property type="entry name" value="OPA_Antiporter"/>
</dbReference>
<dbReference type="Pfam" id="PF07690">
    <property type="entry name" value="MFS_1"/>
    <property type="match status" value="1"/>
</dbReference>
<proteinExistence type="predicted"/>